<gene>
    <name evidence="2" type="ORF">ACHHYP_03914</name>
</gene>
<comment type="caution">
    <text evidence="2">The sequence shown here is derived from an EMBL/GenBank/DDBJ whole genome shotgun (WGS) entry which is preliminary data.</text>
</comment>
<evidence type="ECO:0000313" key="3">
    <source>
        <dbReference type="Proteomes" id="UP000243579"/>
    </source>
</evidence>
<evidence type="ECO:0000313" key="2">
    <source>
        <dbReference type="EMBL" id="OQR92248.1"/>
    </source>
</evidence>
<feature type="region of interest" description="Disordered" evidence="1">
    <location>
        <begin position="136"/>
        <end position="157"/>
    </location>
</feature>
<dbReference type="Proteomes" id="UP000243579">
    <property type="component" value="Unassembled WGS sequence"/>
</dbReference>
<feature type="compositionally biased region" description="Basic and acidic residues" evidence="1">
    <location>
        <begin position="137"/>
        <end position="157"/>
    </location>
</feature>
<dbReference type="OrthoDB" id="79585at2759"/>
<sequence length="157" mass="18036">MLVHDEPLRAPLLLEGEPRHEDILLLFCNYVLDQEARPKKRARTEVVSPCRRAKRRVMFTTMTTYEFDAEVNGSAVPSERGPPIGLARSHIRHMTNGIPEDIPGKSVRKLPVHERIARLQMCKYSHDDIASFARDAAATRDDRRLTRDELRRPGARE</sequence>
<reference evidence="2 3" key="1">
    <citation type="journal article" date="2014" name="Genome Biol. Evol.">
        <title>The secreted proteins of Achlya hypogyna and Thraustotheca clavata identify the ancestral oomycete secretome and reveal gene acquisitions by horizontal gene transfer.</title>
        <authorList>
            <person name="Misner I."/>
            <person name="Blouin N."/>
            <person name="Leonard G."/>
            <person name="Richards T.A."/>
            <person name="Lane C.E."/>
        </authorList>
    </citation>
    <scope>NUCLEOTIDE SEQUENCE [LARGE SCALE GENOMIC DNA]</scope>
    <source>
        <strain evidence="2 3">ATCC 48635</strain>
    </source>
</reference>
<accession>A0A1V9Z2K3</accession>
<dbReference type="AlphaFoldDB" id="A0A1V9Z2K3"/>
<name>A0A1V9Z2K3_ACHHY</name>
<proteinExistence type="predicted"/>
<organism evidence="2 3">
    <name type="scientific">Achlya hypogyna</name>
    <name type="common">Oomycete</name>
    <name type="synonym">Protoachlya hypogyna</name>
    <dbReference type="NCBI Taxonomy" id="1202772"/>
    <lineage>
        <taxon>Eukaryota</taxon>
        <taxon>Sar</taxon>
        <taxon>Stramenopiles</taxon>
        <taxon>Oomycota</taxon>
        <taxon>Saprolegniomycetes</taxon>
        <taxon>Saprolegniales</taxon>
        <taxon>Achlyaceae</taxon>
        <taxon>Achlya</taxon>
    </lineage>
</organism>
<dbReference type="EMBL" id="JNBR01000472">
    <property type="protein sequence ID" value="OQR92248.1"/>
    <property type="molecule type" value="Genomic_DNA"/>
</dbReference>
<keyword evidence="3" id="KW-1185">Reference proteome</keyword>
<evidence type="ECO:0000256" key="1">
    <source>
        <dbReference type="SAM" id="MobiDB-lite"/>
    </source>
</evidence>
<protein>
    <submittedName>
        <fullName evidence="2">Uncharacterized protein</fullName>
    </submittedName>
</protein>